<dbReference type="VEuPathDB" id="VectorBase:ISCW008609"/>
<dbReference type="EMBL" id="ABJB010579865">
    <property type="status" value="NOT_ANNOTATED_CDS"/>
    <property type="molecule type" value="Genomic_DNA"/>
</dbReference>
<dbReference type="VEuPathDB" id="VectorBase:ISCI008609"/>
<dbReference type="EMBL" id="ABJB011064694">
    <property type="status" value="NOT_ANNOTATED_CDS"/>
    <property type="molecule type" value="Genomic_DNA"/>
</dbReference>
<dbReference type="HOGENOM" id="CLU_1074738_0_0_1"/>
<name>B7Q2D6_IXOSC</name>
<evidence type="ECO:0000256" key="4">
    <source>
        <dbReference type="ARBA" id="ARBA00022692"/>
    </source>
</evidence>
<keyword evidence="8" id="KW-0325">Glycoprotein</keyword>
<evidence type="ECO:0000313" key="12">
    <source>
        <dbReference type="EnsemblMetazoa" id="ISCW008609-PA"/>
    </source>
</evidence>
<comment type="subcellular location">
    <subcellularLocation>
        <location evidence="1">Cell membrane</location>
        <topology evidence="1">Multi-pass membrane protein</topology>
    </subcellularLocation>
</comment>
<dbReference type="EMBL" id="ABJB010061760">
    <property type="status" value="NOT_ANNOTATED_CDS"/>
    <property type="molecule type" value="Genomic_DNA"/>
</dbReference>
<reference evidence="11 13" key="1">
    <citation type="submission" date="2008-03" db="EMBL/GenBank/DDBJ databases">
        <title>Annotation of Ixodes scapularis.</title>
        <authorList>
            <consortium name="Ixodes scapularis Genome Project Consortium"/>
            <person name="Caler E."/>
            <person name="Hannick L.I."/>
            <person name="Bidwell S."/>
            <person name="Joardar V."/>
            <person name="Thiagarajan M."/>
            <person name="Amedeo P."/>
            <person name="Galinsky K.J."/>
            <person name="Schobel S."/>
            <person name="Inman J."/>
            <person name="Hostetler J."/>
            <person name="Miller J."/>
            <person name="Hammond M."/>
            <person name="Megy K."/>
            <person name="Lawson D."/>
            <person name="Kodira C."/>
            <person name="Sutton G."/>
            <person name="Meyer J."/>
            <person name="Hill C.A."/>
            <person name="Birren B."/>
            <person name="Nene V."/>
            <person name="Collins F."/>
            <person name="Alarcon-Chaidez F."/>
            <person name="Wikel S."/>
            <person name="Strausberg R."/>
        </authorList>
    </citation>
    <scope>NUCLEOTIDE SEQUENCE [LARGE SCALE GENOMIC DNA]</scope>
    <source>
        <strain evidence="13">Wikel</strain>
        <strain evidence="11">Wikel colony</strain>
    </source>
</reference>
<dbReference type="Pfam" id="PF00060">
    <property type="entry name" value="Lig_chan"/>
    <property type="match status" value="1"/>
</dbReference>
<evidence type="ECO:0000313" key="13">
    <source>
        <dbReference type="Proteomes" id="UP000001555"/>
    </source>
</evidence>
<reference evidence="12" key="2">
    <citation type="submission" date="2020-05" db="UniProtKB">
        <authorList>
            <consortium name="EnsemblMetazoa"/>
        </authorList>
    </citation>
    <scope>IDENTIFICATION</scope>
    <source>
        <strain evidence="12">wikel</strain>
    </source>
</reference>
<accession>B7Q2D6</accession>
<evidence type="ECO:0000256" key="7">
    <source>
        <dbReference type="ARBA" id="ARBA00023170"/>
    </source>
</evidence>
<organism>
    <name type="scientific">Ixodes scapularis</name>
    <name type="common">Black-legged tick</name>
    <name type="synonym">Deer tick</name>
    <dbReference type="NCBI Taxonomy" id="6945"/>
    <lineage>
        <taxon>Eukaryota</taxon>
        <taxon>Metazoa</taxon>
        <taxon>Ecdysozoa</taxon>
        <taxon>Arthropoda</taxon>
        <taxon>Chelicerata</taxon>
        <taxon>Arachnida</taxon>
        <taxon>Acari</taxon>
        <taxon>Parasitiformes</taxon>
        <taxon>Ixodida</taxon>
        <taxon>Ixodoidea</taxon>
        <taxon>Ixodidae</taxon>
        <taxon>Ixodinae</taxon>
        <taxon>Ixodes</taxon>
    </lineage>
</organism>
<dbReference type="GO" id="GO:0015276">
    <property type="term" value="F:ligand-gated monoatomic ion channel activity"/>
    <property type="evidence" value="ECO:0007669"/>
    <property type="project" value="InterPro"/>
</dbReference>
<dbReference type="VEuPathDB" id="VectorBase:ISCP_020632"/>
<keyword evidence="7" id="KW-0675">Receptor</keyword>
<protein>
    <recommendedName>
        <fullName evidence="10">Ionotropic glutamate receptor C-terminal domain-containing protein</fullName>
    </recommendedName>
</protein>
<keyword evidence="5 9" id="KW-1133">Transmembrane helix</keyword>
<evidence type="ECO:0000256" key="1">
    <source>
        <dbReference type="ARBA" id="ARBA00004651"/>
    </source>
</evidence>
<evidence type="ECO:0000256" key="5">
    <source>
        <dbReference type="ARBA" id="ARBA00022989"/>
    </source>
</evidence>
<gene>
    <name evidence="11" type="ORF">IscW_ISCW008609</name>
</gene>
<dbReference type="GO" id="GO:0005886">
    <property type="term" value="C:plasma membrane"/>
    <property type="evidence" value="ECO:0007669"/>
    <property type="project" value="UniProtKB-SubCell"/>
</dbReference>
<feature type="transmembrane region" description="Helical" evidence="9">
    <location>
        <begin position="235"/>
        <end position="254"/>
    </location>
</feature>
<evidence type="ECO:0000256" key="6">
    <source>
        <dbReference type="ARBA" id="ARBA00023136"/>
    </source>
</evidence>
<dbReference type="InterPro" id="IPR001320">
    <property type="entry name" value="Iontro_rcpt_C"/>
</dbReference>
<dbReference type="Gene3D" id="1.10.287.70">
    <property type="match status" value="1"/>
</dbReference>
<dbReference type="InterPro" id="IPR052192">
    <property type="entry name" value="Insect_Ionotropic_Sensory_Rcpt"/>
</dbReference>
<keyword evidence="6 9" id="KW-0472">Membrane</keyword>
<keyword evidence="13" id="KW-1185">Reference proteome</keyword>
<feature type="transmembrane region" description="Helical" evidence="9">
    <location>
        <begin position="33"/>
        <end position="50"/>
    </location>
</feature>
<dbReference type="EMBL" id="DS843500">
    <property type="protein sequence ID" value="EEC13008.1"/>
    <property type="molecule type" value="Genomic_DNA"/>
</dbReference>
<dbReference type="GO" id="GO:0050906">
    <property type="term" value="P:detection of stimulus involved in sensory perception"/>
    <property type="evidence" value="ECO:0007669"/>
    <property type="project" value="UniProtKB-ARBA"/>
</dbReference>
<dbReference type="EnsemblMetazoa" id="ISCW008609-RA">
    <property type="protein sequence ID" value="ISCW008609-PA"/>
    <property type="gene ID" value="ISCW008609"/>
</dbReference>
<keyword evidence="4 9" id="KW-0812">Transmembrane</keyword>
<evidence type="ECO:0000256" key="8">
    <source>
        <dbReference type="ARBA" id="ARBA00023180"/>
    </source>
</evidence>
<dbReference type="EMBL" id="ABJB010982331">
    <property type="status" value="NOT_ANNOTATED_CDS"/>
    <property type="molecule type" value="Genomic_DNA"/>
</dbReference>
<dbReference type="SUPFAM" id="SSF53850">
    <property type="entry name" value="Periplasmic binding protein-like II"/>
    <property type="match status" value="1"/>
</dbReference>
<feature type="domain" description="Ionotropic glutamate receptor C-terminal" evidence="10">
    <location>
        <begin position="11"/>
        <end position="242"/>
    </location>
</feature>
<dbReference type="InParanoid" id="B7Q2D6"/>
<evidence type="ECO:0000256" key="2">
    <source>
        <dbReference type="ARBA" id="ARBA00008685"/>
    </source>
</evidence>
<evidence type="ECO:0000256" key="3">
    <source>
        <dbReference type="ARBA" id="ARBA00022475"/>
    </source>
</evidence>
<sequence length="259" mass="29425">MFLTRLGRTCFNLLHNISFFAHGKVPPETSTRIVVGFWVLALVILANAFTGQLKAGLTVRPQPKRLQTAADIVEAEEVKMYTQRGPALPLLLALSTNEDHRLLFRRIKADSIIPYERLWSKAVIGQVASSRAVIMGDLTTVQYQAAKHCWQFPNSELYFVREKLFSFSMVVYLNKNLPRSFVDCWNKRLSTLMESGLISKWYEETISLAGHFSRCPKLGTKELDTVAFNHLRPVFLCYMFGLALAAATFVAEWLGNCVW</sequence>
<dbReference type="Proteomes" id="UP000001555">
    <property type="component" value="Unassembled WGS sequence"/>
</dbReference>
<evidence type="ECO:0000256" key="9">
    <source>
        <dbReference type="SAM" id="Phobius"/>
    </source>
</evidence>
<comment type="similarity">
    <text evidence="2">Belongs to the glutamate-gated ion channel (TC 1.A.10.1) family.</text>
</comment>
<dbReference type="PANTHER" id="PTHR42643:SF38">
    <property type="entry name" value="IONOTROPIC RECEPTOR 100A"/>
    <property type="match status" value="1"/>
</dbReference>
<dbReference type="AlphaFoldDB" id="B7Q2D6"/>
<dbReference type="PaxDb" id="6945-B7Q2D6"/>
<keyword evidence="3" id="KW-1003">Cell membrane</keyword>
<proteinExistence type="inferred from homology"/>
<dbReference type="OrthoDB" id="6509807at2759"/>
<evidence type="ECO:0000259" key="10">
    <source>
        <dbReference type="Pfam" id="PF00060"/>
    </source>
</evidence>
<dbReference type="PANTHER" id="PTHR42643">
    <property type="entry name" value="IONOTROPIC RECEPTOR 20A-RELATED"/>
    <property type="match status" value="1"/>
</dbReference>
<evidence type="ECO:0000313" key="11">
    <source>
        <dbReference type="EMBL" id="EEC13008.1"/>
    </source>
</evidence>